<dbReference type="Proteomes" id="UP001055072">
    <property type="component" value="Unassembled WGS sequence"/>
</dbReference>
<evidence type="ECO:0000313" key="2">
    <source>
        <dbReference type="Proteomes" id="UP001055072"/>
    </source>
</evidence>
<keyword evidence="2" id="KW-1185">Reference proteome</keyword>
<proteinExistence type="predicted"/>
<gene>
    <name evidence="1" type="ORF">BDY19DRAFT_448196</name>
</gene>
<accession>A0ACB8TTT5</accession>
<organism evidence="1 2">
    <name type="scientific">Irpex rosettiformis</name>
    <dbReference type="NCBI Taxonomy" id="378272"/>
    <lineage>
        <taxon>Eukaryota</taxon>
        <taxon>Fungi</taxon>
        <taxon>Dikarya</taxon>
        <taxon>Basidiomycota</taxon>
        <taxon>Agaricomycotina</taxon>
        <taxon>Agaricomycetes</taxon>
        <taxon>Polyporales</taxon>
        <taxon>Irpicaceae</taxon>
        <taxon>Irpex</taxon>
    </lineage>
</organism>
<dbReference type="EMBL" id="MU274931">
    <property type="protein sequence ID" value="KAI0085446.1"/>
    <property type="molecule type" value="Genomic_DNA"/>
</dbReference>
<evidence type="ECO:0000313" key="1">
    <source>
        <dbReference type="EMBL" id="KAI0085446.1"/>
    </source>
</evidence>
<reference evidence="1" key="1">
    <citation type="journal article" date="2021" name="Environ. Microbiol.">
        <title>Gene family expansions and transcriptome signatures uncover fungal adaptations to wood decay.</title>
        <authorList>
            <person name="Hage H."/>
            <person name="Miyauchi S."/>
            <person name="Viragh M."/>
            <person name="Drula E."/>
            <person name="Min B."/>
            <person name="Chaduli D."/>
            <person name="Navarro D."/>
            <person name="Favel A."/>
            <person name="Norest M."/>
            <person name="Lesage-Meessen L."/>
            <person name="Balint B."/>
            <person name="Merenyi Z."/>
            <person name="de Eugenio L."/>
            <person name="Morin E."/>
            <person name="Martinez A.T."/>
            <person name="Baldrian P."/>
            <person name="Stursova M."/>
            <person name="Martinez M.J."/>
            <person name="Novotny C."/>
            <person name="Magnuson J.K."/>
            <person name="Spatafora J.W."/>
            <person name="Maurice S."/>
            <person name="Pangilinan J."/>
            <person name="Andreopoulos W."/>
            <person name="LaButti K."/>
            <person name="Hundley H."/>
            <person name="Na H."/>
            <person name="Kuo A."/>
            <person name="Barry K."/>
            <person name="Lipzen A."/>
            <person name="Henrissat B."/>
            <person name="Riley R."/>
            <person name="Ahrendt S."/>
            <person name="Nagy L.G."/>
            <person name="Grigoriev I.V."/>
            <person name="Martin F."/>
            <person name="Rosso M.N."/>
        </authorList>
    </citation>
    <scope>NUCLEOTIDE SEQUENCE</scope>
    <source>
        <strain evidence="1">CBS 384.51</strain>
    </source>
</reference>
<sequence>MPAQNTAGQNRNMVSRSNSFMGTIKSILPAKLPWFGSGSDQADTPSKRKKVVERLEVEEGTRGNKRQKMDEELGELGEIRRPPVGGPPRLPSTVSGYLDPPQRAFSQSNPVKTSRAFTPHARASSVAALSRSTRRMGMSPGLGGARGQPMRISRTQSMDPPTRYRSVSYKPALTPVPLSRDASMEDLSFEESPTSPAKPFRMRTSLTPQIPDLDMDLIAQDEREASEPPQVNELVEKPVFIRAPPDASRQATPVERSGSLTLGAVAEVHKQSQARCKTSNIHRDNHQVSSPKVRTQ</sequence>
<comment type="caution">
    <text evidence="1">The sequence shown here is derived from an EMBL/GenBank/DDBJ whole genome shotgun (WGS) entry which is preliminary data.</text>
</comment>
<protein>
    <submittedName>
        <fullName evidence="1">Uncharacterized protein</fullName>
    </submittedName>
</protein>
<name>A0ACB8TTT5_9APHY</name>